<protein>
    <recommendedName>
        <fullName evidence="1">NADP-dependent oxidoreductase domain-containing protein</fullName>
    </recommendedName>
</protein>
<reference evidence="2 3" key="1">
    <citation type="journal article" date="2021" name="Nat. Plants">
        <title>The Taxus genome provides insights into paclitaxel biosynthesis.</title>
        <authorList>
            <person name="Xiong X."/>
            <person name="Gou J."/>
            <person name="Liao Q."/>
            <person name="Li Y."/>
            <person name="Zhou Q."/>
            <person name="Bi G."/>
            <person name="Li C."/>
            <person name="Du R."/>
            <person name="Wang X."/>
            <person name="Sun T."/>
            <person name="Guo L."/>
            <person name="Liang H."/>
            <person name="Lu P."/>
            <person name="Wu Y."/>
            <person name="Zhang Z."/>
            <person name="Ro D.K."/>
            <person name="Shang Y."/>
            <person name="Huang S."/>
            <person name="Yan J."/>
        </authorList>
    </citation>
    <scope>NUCLEOTIDE SEQUENCE [LARGE SCALE GENOMIC DNA]</scope>
    <source>
        <strain evidence="2">Ta-2019</strain>
    </source>
</reference>
<name>A0AA38LP01_TAXCH</name>
<dbReference type="InterPro" id="IPR018170">
    <property type="entry name" value="Aldo/ket_reductase_CS"/>
</dbReference>
<keyword evidence="3" id="KW-1185">Reference proteome</keyword>
<dbReference type="PROSITE" id="PS00798">
    <property type="entry name" value="ALDOKETO_REDUCTASE_1"/>
    <property type="match status" value="1"/>
</dbReference>
<dbReference type="SUPFAM" id="SSF51430">
    <property type="entry name" value="NAD(P)-linked oxidoreductase"/>
    <property type="match status" value="2"/>
</dbReference>
<dbReference type="InterPro" id="IPR020471">
    <property type="entry name" value="AKR"/>
</dbReference>
<proteinExistence type="predicted"/>
<feature type="domain" description="NADP-dependent oxidoreductase" evidence="1">
    <location>
        <begin position="89"/>
        <end position="150"/>
    </location>
</feature>
<dbReference type="AlphaFoldDB" id="A0AA38LP01"/>
<comment type="caution">
    <text evidence="2">The sequence shown here is derived from an EMBL/GenBank/DDBJ whole genome shotgun (WGS) entry which is preliminary data.</text>
</comment>
<evidence type="ECO:0000313" key="3">
    <source>
        <dbReference type="Proteomes" id="UP000824469"/>
    </source>
</evidence>
<organism evidence="2 3">
    <name type="scientific">Taxus chinensis</name>
    <name type="common">Chinese yew</name>
    <name type="synonym">Taxus wallichiana var. chinensis</name>
    <dbReference type="NCBI Taxonomy" id="29808"/>
    <lineage>
        <taxon>Eukaryota</taxon>
        <taxon>Viridiplantae</taxon>
        <taxon>Streptophyta</taxon>
        <taxon>Embryophyta</taxon>
        <taxon>Tracheophyta</taxon>
        <taxon>Spermatophyta</taxon>
        <taxon>Pinopsida</taxon>
        <taxon>Pinidae</taxon>
        <taxon>Conifers II</taxon>
        <taxon>Cupressales</taxon>
        <taxon>Taxaceae</taxon>
        <taxon>Taxus</taxon>
    </lineage>
</organism>
<gene>
    <name evidence="2" type="ORF">KI387_000345</name>
</gene>
<evidence type="ECO:0000313" key="2">
    <source>
        <dbReference type="EMBL" id="KAH9328237.1"/>
    </source>
</evidence>
<dbReference type="InterPro" id="IPR023210">
    <property type="entry name" value="NADP_OxRdtase_dom"/>
</dbReference>
<sequence length="289" mass="32172">MHPLWQRKKLRDYCSNVNIHVSAWSPLGGFGTFYGSNSVMENPVIEEIAKKHGKTVTQVLLTWGLEQGKHGDTRERVSQLYSGIAIPLIGFGTAAKADNIDQMKQVVDTALQVGYRHLDTASIYGTEPALGEALNHAFLMGIINRDEIFVTNIESIWRGMEQCVELGLTKSIGVRNLSCKKLSDLLSYANISPAVNQEEMHPLWQRKKLRDYCSNVNIHVSAWSPLGGFGTFYGSNSMMENPVIEEIAKKHGKTVTQVLLTWGLEQGVSVLPKSYNTSSCIETIRCISR</sequence>
<feature type="domain" description="NADP-dependent oxidoreductase" evidence="1">
    <location>
        <begin position="151"/>
        <end position="280"/>
    </location>
</feature>
<dbReference type="Gene3D" id="3.20.20.100">
    <property type="entry name" value="NADP-dependent oxidoreductase domain"/>
    <property type="match status" value="3"/>
</dbReference>
<dbReference type="InterPro" id="IPR036812">
    <property type="entry name" value="NAD(P)_OxRdtase_dom_sf"/>
</dbReference>
<dbReference type="GO" id="GO:0016491">
    <property type="term" value="F:oxidoreductase activity"/>
    <property type="evidence" value="ECO:0007669"/>
    <property type="project" value="InterPro"/>
</dbReference>
<dbReference type="PANTHER" id="PTHR11732">
    <property type="entry name" value="ALDO/KETO REDUCTASE"/>
    <property type="match status" value="1"/>
</dbReference>
<accession>A0AA38LP01</accession>
<dbReference type="Pfam" id="PF00248">
    <property type="entry name" value="Aldo_ket_red"/>
    <property type="match status" value="2"/>
</dbReference>
<dbReference type="EMBL" id="JAHRHJ020000001">
    <property type="protein sequence ID" value="KAH9328237.1"/>
    <property type="molecule type" value="Genomic_DNA"/>
</dbReference>
<dbReference type="Proteomes" id="UP000824469">
    <property type="component" value="Unassembled WGS sequence"/>
</dbReference>
<evidence type="ECO:0000259" key="1">
    <source>
        <dbReference type="Pfam" id="PF00248"/>
    </source>
</evidence>